<dbReference type="AlphaFoldDB" id="A0A369APZ5"/>
<evidence type="ECO:0000313" key="2">
    <source>
        <dbReference type="EMBL" id="RST99923.1"/>
    </source>
</evidence>
<dbReference type="Proteomes" id="UP000288197">
    <property type="component" value="Unassembled WGS sequence"/>
</dbReference>
<dbReference type="GeneID" id="63147212"/>
<dbReference type="RefSeq" id="WP_086342507.1">
    <property type="nucleotide sequence ID" value="NZ_CP081459.1"/>
</dbReference>
<dbReference type="PIRSF" id="PIRSF007510">
    <property type="entry name" value="UCP007510"/>
    <property type="match status" value="1"/>
</dbReference>
<comment type="similarity">
    <text evidence="1">Belongs to the UPF0340 family.</text>
</comment>
<dbReference type="InterPro" id="IPR006340">
    <property type="entry name" value="DUF436"/>
</dbReference>
<reference evidence="2 3" key="1">
    <citation type="submission" date="2017-05" db="EMBL/GenBank/DDBJ databases">
        <title>Vagococcus spp. assemblies.</title>
        <authorList>
            <person name="Gulvik C.A."/>
        </authorList>
    </citation>
    <scope>NUCLEOTIDE SEQUENCE [LARGE SCALE GENOMIC DNA]</scope>
    <source>
        <strain evidence="2 3">NCFB 2497</strain>
    </source>
</reference>
<accession>A0A369APZ5</accession>
<dbReference type="NCBIfam" id="TIGR01440">
    <property type="entry name" value="TIGR01440 family protein"/>
    <property type="match status" value="1"/>
</dbReference>
<dbReference type="Pfam" id="PF04260">
    <property type="entry name" value="DUF436"/>
    <property type="match status" value="1"/>
</dbReference>
<dbReference type="HAMAP" id="MF_00800">
    <property type="entry name" value="UPF0340"/>
    <property type="match status" value="1"/>
</dbReference>
<keyword evidence="3" id="KW-1185">Reference proteome</keyword>
<gene>
    <name evidence="2" type="ORF">CBF32_11155</name>
</gene>
<evidence type="ECO:0000256" key="1">
    <source>
        <dbReference type="HAMAP-Rule" id="MF_00800"/>
    </source>
</evidence>
<comment type="caution">
    <text evidence="2">The sequence shown here is derived from an EMBL/GenBank/DDBJ whole genome shotgun (WGS) entry which is preliminary data.</text>
</comment>
<protein>
    <recommendedName>
        <fullName evidence="1">UPF0340 protein CBF32_11155</fullName>
    </recommendedName>
</protein>
<dbReference type="EMBL" id="NGJX01000013">
    <property type="protein sequence ID" value="RST99923.1"/>
    <property type="molecule type" value="Genomic_DNA"/>
</dbReference>
<evidence type="ECO:0000313" key="3">
    <source>
        <dbReference type="Proteomes" id="UP000288197"/>
    </source>
</evidence>
<name>A0A369APZ5_9ENTE</name>
<sequence length="181" mass="19309">MLDLNQVKQDVITIAEDVLEKTNLQEGDIFVIGSSSSEVIGGVIGKNSSQEVGTLIAETLITLFENKNIYLAFQGCEHINRALTVEREVAKKFGLTIVSVVPKVHAGGSTATAAYKAMKDPVEVEHIVADAGIDIGDTAIGMHIKHVQIPIRPSLNKLGAAHVTALGNRPKLIGGTRAEYN</sequence>
<dbReference type="SUPFAM" id="SSF110710">
    <property type="entry name" value="TTHA0583/YokD-like"/>
    <property type="match status" value="1"/>
</dbReference>
<dbReference type="Gene3D" id="3.40.50.10360">
    <property type="entry name" value="Hypothetical protein TT1679"/>
    <property type="match status" value="1"/>
</dbReference>
<proteinExistence type="inferred from homology"/>
<dbReference type="InterPro" id="IPR028345">
    <property type="entry name" value="Antibiotic_NAT-like"/>
</dbReference>
<organism evidence="2 3">
    <name type="scientific">Vagococcus fluvialis</name>
    <dbReference type="NCBI Taxonomy" id="2738"/>
    <lineage>
        <taxon>Bacteria</taxon>
        <taxon>Bacillati</taxon>
        <taxon>Bacillota</taxon>
        <taxon>Bacilli</taxon>
        <taxon>Lactobacillales</taxon>
        <taxon>Enterococcaceae</taxon>
        <taxon>Vagococcus</taxon>
    </lineage>
</organism>
<dbReference type="OrthoDB" id="9803187at2"/>